<comment type="caution">
    <text evidence="1">The sequence shown here is derived from an EMBL/GenBank/DDBJ whole genome shotgun (WGS) entry which is preliminary data.</text>
</comment>
<dbReference type="AlphaFoldDB" id="A0A2P5AM52"/>
<proteinExistence type="predicted"/>
<name>A0A2P5AM52_PARAD</name>
<evidence type="ECO:0000313" key="1">
    <source>
        <dbReference type="EMBL" id="PON37629.1"/>
    </source>
</evidence>
<organism evidence="1 2">
    <name type="scientific">Parasponia andersonii</name>
    <name type="common">Sponia andersonii</name>
    <dbReference type="NCBI Taxonomy" id="3476"/>
    <lineage>
        <taxon>Eukaryota</taxon>
        <taxon>Viridiplantae</taxon>
        <taxon>Streptophyta</taxon>
        <taxon>Embryophyta</taxon>
        <taxon>Tracheophyta</taxon>
        <taxon>Spermatophyta</taxon>
        <taxon>Magnoliopsida</taxon>
        <taxon>eudicotyledons</taxon>
        <taxon>Gunneridae</taxon>
        <taxon>Pentapetalae</taxon>
        <taxon>rosids</taxon>
        <taxon>fabids</taxon>
        <taxon>Rosales</taxon>
        <taxon>Cannabaceae</taxon>
        <taxon>Parasponia</taxon>
    </lineage>
</organism>
<dbReference type="PANTHER" id="PTHR15503:SF45">
    <property type="entry name" value="RNA-DIRECTED DNA POLYMERASE HOMOLOG"/>
    <property type="match status" value="1"/>
</dbReference>
<gene>
    <name evidence="1" type="ORF">PanWU01x14_318530</name>
</gene>
<dbReference type="OrthoDB" id="1736007at2759"/>
<sequence length="112" mass="12402">MSPLKPSPVLKACMGGKKKLEYYGNLFAMDGEVKTDDQNLWIPVVCEYSEVFPEDLPGLPPDKEIEFCIELVPGAQPVSIPAYRMAPAEVEELIEQLDDLLSKGFIRSSTSP</sequence>
<reference evidence="2" key="1">
    <citation type="submission" date="2016-06" db="EMBL/GenBank/DDBJ databases">
        <title>Parallel loss of symbiosis genes in relatives of nitrogen-fixing non-legume Parasponia.</title>
        <authorList>
            <person name="Van Velzen R."/>
            <person name="Holmer R."/>
            <person name="Bu F."/>
            <person name="Rutten L."/>
            <person name="Van Zeijl A."/>
            <person name="Liu W."/>
            <person name="Santuari L."/>
            <person name="Cao Q."/>
            <person name="Sharma T."/>
            <person name="Shen D."/>
            <person name="Roswanjaya Y."/>
            <person name="Wardhani T."/>
            <person name="Kalhor M.S."/>
            <person name="Jansen J."/>
            <person name="Van den Hoogen J."/>
            <person name="Gungor B."/>
            <person name="Hartog M."/>
            <person name="Hontelez J."/>
            <person name="Verver J."/>
            <person name="Yang W.-C."/>
            <person name="Schijlen E."/>
            <person name="Repin R."/>
            <person name="Schilthuizen M."/>
            <person name="Schranz E."/>
            <person name="Heidstra R."/>
            <person name="Miyata K."/>
            <person name="Fedorova E."/>
            <person name="Kohlen W."/>
            <person name="Bisseling T."/>
            <person name="Smit S."/>
            <person name="Geurts R."/>
        </authorList>
    </citation>
    <scope>NUCLEOTIDE SEQUENCE [LARGE SCALE GENOMIC DNA]</scope>
    <source>
        <strain evidence="2">cv. WU1-14</strain>
    </source>
</reference>
<dbReference type="SUPFAM" id="SSF56672">
    <property type="entry name" value="DNA/RNA polymerases"/>
    <property type="match status" value="1"/>
</dbReference>
<dbReference type="Gene3D" id="3.10.10.10">
    <property type="entry name" value="HIV Type 1 Reverse Transcriptase, subunit A, domain 1"/>
    <property type="match status" value="1"/>
</dbReference>
<dbReference type="InterPro" id="IPR032567">
    <property type="entry name" value="RTL1-rel"/>
</dbReference>
<evidence type="ECO:0000313" key="2">
    <source>
        <dbReference type="Proteomes" id="UP000237105"/>
    </source>
</evidence>
<accession>A0A2P5AM52</accession>
<dbReference type="Proteomes" id="UP000237105">
    <property type="component" value="Unassembled WGS sequence"/>
</dbReference>
<keyword evidence="2" id="KW-1185">Reference proteome</keyword>
<dbReference type="EMBL" id="JXTB01000522">
    <property type="protein sequence ID" value="PON37629.1"/>
    <property type="molecule type" value="Genomic_DNA"/>
</dbReference>
<dbReference type="InterPro" id="IPR043502">
    <property type="entry name" value="DNA/RNA_pol_sf"/>
</dbReference>
<dbReference type="PANTHER" id="PTHR15503">
    <property type="entry name" value="LDOC1 RELATED"/>
    <property type="match status" value="1"/>
</dbReference>
<protein>
    <submittedName>
        <fullName evidence="1">Uncharacterized protein</fullName>
    </submittedName>
</protein>